<reference evidence="2 3" key="1">
    <citation type="submission" date="2006-10" db="EMBL/GenBank/DDBJ databases">
        <authorList>
            <person name="Fleischmann R.D."/>
            <person name="Dodson R.J."/>
            <person name="Haft D.H."/>
            <person name="Merkel J.S."/>
            <person name="Nelson W.C."/>
            <person name="Fraser C.M."/>
        </authorList>
    </citation>
    <scope>NUCLEOTIDE SEQUENCE [LARGE SCALE GENOMIC DNA]</scope>
    <source>
        <strain evidence="2 3">104</strain>
    </source>
</reference>
<evidence type="ECO:0000256" key="1">
    <source>
        <dbReference type="SAM" id="MobiDB-lite"/>
    </source>
</evidence>
<dbReference type="Proteomes" id="UP000001574">
    <property type="component" value="Chromosome"/>
</dbReference>
<dbReference type="HOGENOM" id="CLU_2070482_0_0_11"/>
<evidence type="ECO:0000313" key="3">
    <source>
        <dbReference type="Proteomes" id="UP000001574"/>
    </source>
</evidence>
<gene>
    <name evidence="2" type="ordered locus">MAV_2714</name>
</gene>
<accession>A0A0H3A287</accession>
<protein>
    <submittedName>
        <fullName evidence="2">Uncharacterized protein</fullName>
    </submittedName>
</protein>
<feature type="region of interest" description="Disordered" evidence="1">
    <location>
        <begin position="1"/>
        <end position="31"/>
    </location>
</feature>
<dbReference type="AlphaFoldDB" id="A0A0H3A287"/>
<feature type="compositionally biased region" description="Low complexity" evidence="1">
    <location>
        <begin position="83"/>
        <end position="100"/>
    </location>
</feature>
<dbReference type="KEGG" id="mav:MAV_2714"/>
<dbReference type="EMBL" id="CP000479">
    <property type="protein sequence ID" value="ABK68659.1"/>
    <property type="molecule type" value="Genomic_DNA"/>
</dbReference>
<feature type="compositionally biased region" description="Basic residues" evidence="1">
    <location>
        <begin position="72"/>
        <end position="82"/>
    </location>
</feature>
<name>A0A0H3A287_MYCA1</name>
<feature type="compositionally biased region" description="Basic and acidic residues" evidence="1">
    <location>
        <begin position="1"/>
        <end position="19"/>
    </location>
</feature>
<evidence type="ECO:0000313" key="2">
    <source>
        <dbReference type="EMBL" id="ABK68659.1"/>
    </source>
</evidence>
<feature type="region of interest" description="Disordered" evidence="1">
    <location>
        <begin position="50"/>
        <end position="118"/>
    </location>
</feature>
<organism evidence="2 3">
    <name type="scientific">Mycobacterium avium (strain 104)</name>
    <dbReference type="NCBI Taxonomy" id="243243"/>
    <lineage>
        <taxon>Bacteria</taxon>
        <taxon>Bacillati</taxon>
        <taxon>Actinomycetota</taxon>
        <taxon>Actinomycetes</taxon>
        <taxon>Mycobacteriales</taxon>
        <taxon>Mycobacteriaceae</taxon>
        <taxon>Mycobacterium</taxon>
        <taxon>Mycobacterium avium complex (MAC)</taxon>
    </lineage>
</organism>
<proteinExistence type="predicted"/>
<sequence length="118" mass="12186">MRHHARPGDVEGGLRRRDGGGGGAAPPGALIVSSHSSIAPVCAPPMAVSKHAFAQRRTSIRPAPAGAVISRRSVRRRGRWRGSRASPNRWAGRASPAGSPASPPGAPTAGCRSTRRSD</sequence>